<dbReference type="RefSeq" id="WP_208648502.1">
    <property type="nucleotide sequence ID" value="NZ_QGSZ01000039.1"/>
</dbReference>
<accession>A0A3N9XBM8</accession>
<feature type="non-terminal residue" evidence="1">
    <location>
        <position position="1"/>
    </location>
</feature>
<evidence type="ECO:0000313" key="1">
    <source>
        <dbReference type="EMBL" id="RQX10546.1"/>
    </source>
</evidence>
<comment type="caution">
    <text evidence="1">The sequence shown here is derived from an EMBL/GenBank/DDBJ whole genome shotgun (WGS) entry which is preliminary data.</text>
</comment>
<dbReference type="AlphaFoldDB" id="A0A3N9XBM8"/>
<dbReference type="Proteomes" id="UP000282312">
    <property type="component" value="Unassembled WGS sequence"/>
</dbReference>
<name>A0A3N9XBM8_9ACTN</name>
<evidence type="ECO:0000313" key="2">
    <source>
        <dbReference type="Proteomes" id="UP000282312"/>
    </source>
</evidence>
<dbReference type="EMBL" id="QGSZ01000039">
    <property type="protein sequence ID" value="RQX10546.1"/>
    <property type="molecule type" value="Genomic_DNA"/>
</dbReference>
<protein>
    <submittedName>
        <fullName evidence="1">Uncharacterized protein</fullName>
    </submittedName>
</protein>
<gene>
    <name evidence="1" type="ORF">DLJ59_00350</name>
</gene>
<keyword evidence="2" id="KW-1185">Reference proteome</keyword>
<organism evidence="1 2">
    <name type="scientific">Micromonospora inaquosa</name>
    <dbReference type="NCBI Taxonomy" id="2203716"/>
    <lineage>
        <taxon>Bacteria</taxon>
        <taxon>Bacillati</taxon>
        <taxon>Actinomycetota</taxon>
        <taxon>Actinomycetes</taxon>
        <taxon>Micromonosporales</taxon>
        <taxon>Micromonosporaceae</taxon>
        <taxon>Micromonospora</taxon>
    </lineage>
</organism>
<sequence length="109" mass="12161">HDPSSLTLSHPLATDTRCAPLQDQLYLALHSNEYPDNRVAARLAGLAVRIHEHAPLWADYGARLVAVVSRVRELQRVGDRSGLTGLLWVMVRWLFRISRGAVRLPGTSQ</sequence>
<reference evidence="1 2" key="1">
    <citation type="submission" date="2018-05" db="EMBL/GenBank/DDBJ databases">
        <title>Micromonospora from Atacama Desert.</title>
        <authorList>
            <person name="Carro L."/>
            <person name="Goodfellow M."/>
            <person name="Klenk H.-P."/>
        </authorList>
    </citation>
    <scope>NUCLEOTIDE SEQUENCE [LARGE SCALE GENOMIC DNA]</scope>
    <source>
        <strain evidence="1 2">LB39</strain>
    </source>
</reference>
<proteinExistence type="predicted"/>